<gene>
    <name evidence="2" type="ORF">N789_10860</name>
</gene>
<feature type="transmembrane region" description="Helical" evidence="1">
    <location>
        <begin position="40"/>
        <end position="62"/>
    </location>
</feature>
<protein>
    <submittedName>
        <fullName evidence="2">Uncharacterized protein</fullName>
    </submittedName>
</protein>
<keyword evidence="3" id="KW-1185">Reference proteome</keyword>
<organism evidence="2 3">
    <name type="scientific">Arenimonas oryziterrae DSM 21050 = YC6267</name>
    <dbReference type="NCBI Taxonomy" id="1121015"/>
    <lineage>
        <taxon>Bacteria</taxon>
        <taxon>Pseudomonadati</taxon>
        <taxon>Pseudomonadota</taxon>
        <taxon>Gammaproteobacteria</taxon>
        <taxon>Lysobacterales</taxon>
        <taxon>Lysobacteraceae</taxon>
        <taxon>Arenimonas</taxon>
    </lineage>
</organism>
<keyword evidence="1" id="KW-0812">Transmembrane</keyword>
<name>A0A091AWM5_9GAMM</name>
<keyword evidence="1" id="KW-1133">Transmembrane helix</keyword>
<evidence type="ECO:0000313" key="2">
    <source>
        <dbReference type="EMBL" id="KFN43054.1"/>
    </source>
</evidence>
<accession>A0A091AWM5</accession>
<dbReference type="Proteomes" id="UP000029385">
    <property type="component" value="Unassembled WGS sequence"/>
</dbReference>
<sequence length="75" mass="7750">MNKPNSKYLLIALVPAVLTPIALLIEKQHQATYFLGLSSSFWSGTAIGVSIGAGVVAIALLARAMHSDGGRPSAS</sequence>
<proteinExistence type="predicted"/>
<evidence type="ECO:0000256" key="1">
    <source>
        <dbReference type="SAM" id="Phobius"/>
    </source>
</evidence>
<dbReference type="EMBL" id="AVCI01000006">
    <property type="protein sequence ID" value="KFN43054.1"/>
    <property type="molecule type" value="Genomic_DNA"/>
</dbReference>
<dbReference type="RefSeq" id="WP_022970011.1">
    <property type="nucleotide sequence ID" value="NZ_ATVD01000005.1"/>
</dbReference>
<comment type="caution">
    <text evidence="2">The sequence shown here is derived from an EMBL/GenBank/DDBJ whole genome shotgun (WGS) entry which is preliminary data.</text>
</comment>
<dbReference type="AlphaFoldDB" id="A0A091AWM5"/>
<dbReference type="PATRIC" id="fig|1121015.4.peg.1651"/>
<dbReference type="STRING" id="1121015.GCA_000420545_02403"/>
<evidence type="ECO:0000313" key="3">
    <source>
        <dbReference type="Proteomes" id="UP000029385"/>
    </source>
</evidence>
<reference evidence="2 3" key="1">
    <citation type="submission" date="2013-09" db="EMBL/GenBank/DDBJ databases">
        <title>Genome sequencing of Arenimonas oryziterrae.</title>
        <authorList>
            <person name="Chen F."/>
            <person name="Wang G."/>
        </authorList>
    </citation>
    <scope>NUCLEOTIDE SEQUENCE [LARGE SCALE GENOMIC DNA]</scope>
    <source>
        <strain evidence="2 3">YC6267</strain>
    </source>
</reference>
<keyword evidence="1" id="KW-0472">Membrane</keyword>